<name>A0A261Y5R3_9FUNG</name>
<dbReference type="OrthoDB" id="274765at2759"/>
<dbReference type="InterPro" id="IPR002491">
    <property type="entry name" value="ABC_transptr_periplasmic_BD"/>
</dbReference>
<evidence type="ECO:0000259" key="1">
    <source>
        <dbReference type="PROSITE" id="PS50983"/>
    </source>
</evidence>
<dbReference type="InterPro" id="IPR051030">
    <property type="entry name" value="Vitamin_B12-ABC_binding"/>
</dbReference>
<dbReference type="SUPFAM" id="SSF53807">
    <property type="entry name" value="Helical backbone' metal receptor"/>
    <property type="match status" value="1"/>
</dbReference>
<evidence type="ECO:0000313" key="2">
    <source>
        <dbReference type="EMBL" id="OZJ05942.1"/>
    </source>
</evidence>
<keyword evidence="3" id="KW-1185">Reference proteome</keyword>
<dbReference type="AlphaFoldDB" id="A0A261Y5R3"/>
<organism evidence="2 3">
    <name type="scientific">Bifiguratus adelaidae</name>
    <dbReference type="NCBI Taxonomy" id="1938954"/>
    <lineage>
        <taxon>Eukaryota</taxon>
        <taxon>Fungi</taxon>
        <taxon>Fungi incertae sedis</taxon>
        <taxon>Mucoromycota</taxon>
        <taxon>Mucoromycotina</taxon>
        <taxon>Endogonomycetes</taxon>
        <taxon>Endogonales</taxon>
        <taxon>Endogonales incertae sedis</taxon>
        <taxon>Bifiguratus</taxon>
    </lineage>
</organism>
<dbReference type="Gene3D" id="3.40.50.1980">
    <property type="entry name" value="Nitrogenase molybdenum iron protein domain"/>
    <property type="match status" value="2"/>
</dbReference>
<protein>
    <recommendedName>
        <fullName evidence="1">Fe/B12 periplasmic-binding domain-containing protein</fullName>
    </recommendedName>
</protein>
<dbReference type="EMBL" id="MVBO01000008">
    <property type="protein sequence ID" value="OZJ05942.1"/>
    <property type="molecule type" value="Genomic_DNA"/>
</dbReference>
<comment type="caution">
    <text evidence="2">The sequence shown here is derived from an EMBL/GenBank/DDBJ whole genome shotgun (WGS) entry which is preliminary data.</text>
</comment>
<proteinExistence type="predicted"/>
<gene>
    <name evidence="2" type="ORF">BZG36_01260</name>
</gene>
<dbReference type="Proteomes" id="UP000242875">
    <property type="component" value="Unassembled WGS sequence"/>
</dbReference>
<reference evidence="2 3" key="1">
    <citation type="journal article" date="2017" name="Mycologia">
        <title>Bifiguratus adelaidae, gen. et sp. nov., a new member of Mucoromycotina in endophytic and soil-dwelling habitats.</title>
        <authorList>
            <person name="Torres-Cruz T.J."/>
            <person name="Billingsley Tobias T.L."/>
            <person name="Almatruk M."/>
            <person name="Hesse C."/>
            <person name="Kuske C.R."/>
            <person name="Desiro A."/>
            <person name="Benucci G.M."/>
            <person name="Bonito G."/>
            <person name="Stajich J.E."/>
            <person name="Dunlap C."/>
            <person name="Arnold A.E."/>
            <person name="Porras-Alfaro A."/>
        </authorList>
    </citation>
    <scope>NUCLEOTIDE SEQUENCE [LARGE SCALE GENOMIC DNA]</scope>
    <source>
        <strain evidence="2 3">AZ0501</strain>
    </source>
</reference>
<feature type="domain" description="Fe/B12 periplasmic-binding" evidence="1">
    <location>
        <begin position="2"/>
        <end position="304"/>
    </location>
</feature>
<sequence>MRVVSLLPSAAEVVCIVASPEVIVGRSHEDDYPSAITQAPILTKANTTFTTSADVNKQVDDALAQGNALYDVNVEELKRLAPDVIVTQDLCEVCSVDLMTVQRIVKTMSPAPIVVTLDPQCLADVLQDVVNVGKALGMMSEAEVARQGLQDRIDRARKIADEGLAARGGRRPNVAILEWVDPIFPGGHWTPEIVHYSGAEHTVNRAKDPASGAGPSFAITDQTFLDSDPEIVIICPCGLDMEATLKELDIVKEKREFNGESWWEIVLRKAQKVLVVDGNQMFNRPGPRLVDALEWLTGLINDRPDIIPPNFPWKQLK</sequence>
<dbReference type="PROSITE" id="PS50983">
    <property type="entry name" value="FE_B12_PBP"/>
    <property type="match status" value="1"/>
</dbReference>
<evidence type="ECO:0000313" key="3">
    <source>
        <dbReference type="Proteomes" id="UP000242875"/>
    </source>
</evidence>
<dbReference type="PANTHER" id="PTHR42860:SF1">
    <property type="entry name" value="VITAMIN B12-BINDING PROTEIN"/>
    <property type="match status" value="1"/>
</dbReference>
<accession>A0A261Y5R3</accession>
<dbReference type="PANTHER" id="PTHR42860">
    <property type="entry name" value="VITAMIN B12-BINDING PROTEIN"/>
    <property type="match status" value="1"/>
</dbReference>